<dbReference type="GeneID" id="72440334"/>
<dbReference type="STRING" id="83219.PM02_12350"/>
<evidence type="ECO:0000313" key="5">
    <source>
        <dbReference type="Proteomes" id="UP000027337"/>
    </source>
</evidence>
<evidence type="ECO:0000256" key="1">
    <source>
        <dbReference type="ARBA" id="ARBA00022491"/>
    </source>
</evidence>
<dbReference type="InterPro" id="IPR050313">
    <property type="entry name" value="Carb_Metab_HTH_regulators"/>
</dbReference>
<dbReference type="InterPro" id="IPR036388">
    <property type="entry name" value="WH-like_DNA-bd_sf"/>
</dbReference>
<dbReference type="CDD" id="cd00090">
    <property type="entry name" value="HTH_ARSR"/>
    <property type="match status" value="1"/>
</dbReference>
<dbReference type="SUPFAM" id="SSF100950">
    <property type="entry name" value="NagB/RpiA/CoA transferase-like"/>
    <property type="match status" value="1"/>
</dbReference>
<dbReference type="SMART" id="SM01134">
    <property type="entry name" value="DeoRC"/>
    <property type="match status" value="1"/>
</dbReference>
<proteinExistence type="predicted"/>
<dbReference type="Gene3D" id="1.10.10.10">
    <property type="entry name" value="Winged helix-like DNA-binding domain superfamily/Winged helix DNA-binding domain"/>
    <property type="match status" value="1"/>
</dbReference>
<dbReference type="PRINTS" id="PR00037">
    <property type="entry name" value="HTHLACR"/>
</dbReference>
<dbReference type="InterPro" id="IPR001034">
    <property type="entry name" value="DeoR_HTH"/>
</dbReference>
<comment type="caution">
    <text evidence="4">The sequence shown here is derived from an EMBL/GenBank/DDBJ whole genome shotgun (WGS) entry which is preliminary data.</text>
</comment>
<protein>
    <submittedName>
        <fullName evidence="4">Transcriptional regulator</fullName>
    </submittedName>
</protein>
<keyword evidence="5" id="KW-1185">Reference proteome</keyword>
<sequence>MDPLANHRQQEIMDALRRAGGSLRVGAIASELNVTSETVRRNLRSLVEGGLVEKMHGGVRLSSTDQDQEQEEGTFKQRFSENIDAKKAIARSVCKLIPDGASLFLDIGSTTAHIADALRERHRLTVVTNSIHVASKLAMRNDNCVYMAGGRLRSHDGGAFGHAAMDFAANFNTDFAVMSSAGITAGQGFALFDLEEAQFSRLILQRAGTRIMAADSSKFGREAPILIGDPTLVDILATDQRPPEDLSTACAEWGISIHTPQT</sequence>
<keyword evidence="1" id="KW-0678">Repressor</keyword>
<evidence type="ECO:0000256" key="3">
    <source>
        <dbReference type="ARBA" id="ARBA00023163"/>
    </source>
</evidence>
<dbReference type="RefSeq" id="WP_037908801.1">
    <property type="nucleotide sequence ID" value="NZ_CP068998.1"/>
</dbReference>
<dbReference type="Gene3D" id="3.40.50.1360">
    <property type="match status" value="1"/>
</dbReference>
<gene>
    <name evidence="4" type="ORF">PM02_12350</name>
</gene>
<dbReference type="InterPro" id="IPR036390">
    <property type="entry name" value="WH_DNA-bd_sf"/>
</dbReference>
<dbReference type="PROSITE" id="PS51000">
    <property type="entry name" value="HTH_DEOR_2"/>
    <property type="match status" value="1"/>
</dbReference>
<keyword evidence="2" id="KW-0805">Transcription regulation</keyword>
<dbReference type="eggNOG" id="COG1349">
    <property type="taxonomic scope" value="Bacteria"/>
</dbReference>
<dbReference type="PANTHER" id="PTHR30363:SF4">
    <property type="entry name" value="GLYCEROL-3-PHOSPHATE REGULON REPRESSOR"/>
    <property type="match status" value="1"/>
</dbReference>
<dbReference type="Pfam" id="PF08220">
    <property type="entry name" value="HTH_DeoR"/>
    <property type="match status" value="1"/>
</dbReference>
<evidence type="ECO:0000256" key="2">
    <source>
        <dbReference type="ARBA" id="ARBA00023015"/>
    </source>
</evidence>
<name>A0A061ST91_9RHOB</name>
<dbReference type="Pfam" id="PF00455">
    <property type="entry name" value="DeoRC"/>
    <property type="match status" value="1"/>
</dbReference>
<dbReference type="InterPro" id="IPR014036">
    <property type="entry name" value="DeoR-like_C"/>
</dbReference>
<organism evidence="4 5">
    <name type="scientific">Sulfitobacter mediterraneus</name>
    <dbReference type="NCBI Taxonomy" id="83219"/>
    <lineage>
        <taxon>Bacteria</taxon>
        <taxon>Pseudomonadati</taxon>
        <taxon>Pseudomonadota</taxon>
        <taxon>Alphaproteobacteria</taxon>
        <taxon>Rhodobacterales</taxon>
        <taxon>Roseobacteraceae</taxon>
        <taxon>Sulfitobacter</taxon>
    </lineage>
</organism>
<dbReference type="AlphaFoldDB" id="A0A061ST91"/>
<dbReference type="SUPFAM" id="SSF46785">
    <property type="entry name" value="Winged helix' DNA-binding domain"/>
    <property type="match status" value="1"/>
</dbReference>
<dbReference type="EMBL" id="JEMU01000009">
    <property type="protein sequence ID" value="KAJ02873.1"/>
    <property type="molecule type" value="Genomic_DNA"/>
</dbReference>
<dbReference type="GO" id="GO:0003700">
    <property type="term" value="F:DNA-binding transcription factor activity"/>
    <property type="evidence" value="ECO:0007669"/>
    <property type="project" value="InterPro"/>
</dbReference>
<keyword evidence="3" id="KW-0804">Transcription</keyword>
<dbReference type="Proteomes" id="UP000027337">
    <property type="component" value="Unassembled WGS sequence"/>
</dbReference>
<accession>A0A061ST91</accession>
<dbReference type="InterPro" id="IPR037171">
    <property type="entry name" value="NagB/RpiA_transferase-like"/>
</dbReference>
<evidence type="ECO:0000313" key="4">
    <source>
        <dbReference type="EMBL" id="KAJ02873.1"/>
    </source>
</evidence>
<reference evidence="4 5" key="1">
    <citation type="journal article" date="2014" name="Genome Announc.">
        <title>Draft Genome Sequences of Two Isolates of the Roseobacter Group, Sulfitobacter sp. Strains 3SOLIMAR09 and 1FIGIMAR09, from Harbors of Mallorca Island (Mediterranean Sea).</title>
        <authorList>
            <person name="Mas-Llado M."/>
            <person name="Pina-Villalonga J.M."/>
            <person name="Brunet-Galmes I."/>
            <person name="Nogales B."/>
            <person name="Bosch R."/>
        </authorList>
    </citation>
    <scope>NUCLEOTIDE SEQUENCE [LARGE SCALE GENOMIC DNA]</scope>
    <source>
        <strain evidence="4 5">1FIGIMAR09</strain>
    </source>
</reference>
<dbReference type="PANTHER" id="PTHR30363">
    <property type="entry name" value="HTH-TYPE TRANSCRIPTIONAL REGULATOR SRLR-RELATED"/>
    <property type="match status" value="1"/>
</dbReference>
<dbReference type="SMART" id="SM00420">
    <property type="entry name" value="HTH_DEOR"/>
    <property type="match status" value="1"/>
</dbReference>
<dbReference type="InterPro" id="IPR011991">
    <property type="entry name" value="ArsR-like_HTH"/>
</dbReference>